<dbReference type="PANTHER" id="PTHR47992">
    <property type="entry name" value="PROTEIN PHOSPHATASE"/>
    <property type="match status" value="1"/>
</dbReference>
<name>A0A413EA57_VEIPA</name>
<evidence type="ECO:0000259" key="1">
    <source>
        <dbReference type="PROSITE" id="PS51746"/>
    </source>
</evidence>
<dbReference type="InterPro" id="IPR015655">
    <property type="entry name" value="PP2C"/>
</dbReference>
<gene>
    <name evidence="2" type="ORF">KHZ90_02345</name>
</gene>
<dbReference type="CDD" id="cd00143">
    <property type="entry name" value="PP2Cc"/>
    <property type="match status" value="1"/>
</dbReference>
<dbReference type="InterPro" id="IPR001932">
    <property type="entry name" value="PPM-type_phosphatase-like_dom"/>
</dbReference>
<dbReference type="PROSITE" id="PS51746">
    <property type="entry name" value="PPM_2"/>
    <property type="match status" value="1"/>
</dbReference>
<dbReference type="SUPFAM" id="SSF81606">
    <property type="entry name" value="PP2C-like"/>
    <property type="match status" value="1"/>
</dbReference>
<dbReference type="Gene3D" id="3.60.40.10">
    <property type="entry name" value="PPM-type phosphatase domain"/>
    <property type="match status" value="1"/>
</dbReference>
<proteinExistence type="predicted"/>
<evidence type="ECO:0000313" key="3">
    <source>
        <dbReference type="Proteomes" id="UP000778864"/>
    </source>
</evidence>
<dbReference type="Pfam" id="PF13672">
    <property type="entry name" value="PP2C_2"/>
    <property type="match status" value="1"/>
</dbReference>
<comment type="caution">
    <text evidence="2">The sequence shown here is derived from an EMBL/GenBank/DDBJ whole genome shotgun (WGS) entry which is preliminary data.</text>
</comment>
<protein>
    <submittedName>
        <fullName evidence="2">Stp1/IreP family PP2C-type Ser/Thr phosphatase</fullName>
    </submittedName>
</protein>
<sequence>MNNFVGLSKIGLVRQRNEDRFFIDGHICAVTDGMGGYSGGEIASTYAVDEIKEYLSSLETIGQQDLCDAIIHANQRIVNRVACEERLAGMGTTAVVTAINGNQLYWASVGDSRLYVYRDGHLRQITTDHSMVQELLTAGEITKDEMLNHPQRNLLTRAVGVDEILEVDSGVESILPGDRILLCTDGLSGYVSDDVIASALQSTDDDMLVIKSLMEAVYEVGAGDNVTIVVGTI</sequence>
<dbReference type="NCBIfam" id="NF033484">
    <property type="entry name" value="Stp1_PP2C_phos"/>
    <property type="match status" value="1"/>
</dbReference>
<feature type="domain" description="PPM-type phosphatase" evidence="1">
    <location>
        <begin position="4"/>
        <end position="233"/>
    </location>
</feature>
<dbReference type="EMBL" id="JAGZMU010000001">
    <property type="protein sequence ID" value="MBS4892605.1"/>
    <property type="molecule type" value="Genomic_DNA"/>
</dbReference>
<dbReference type="InterPro" id="IPR036457">
    <property type="entry name" value="PPM-type-like_dom_sf"/>
</dbReference>
<dbReference type="SMART" id="SM00331">
    <property type="entry name" value="PP2C_SIG"/>
    <property type="match status" value="1"/>
</dbReference>
<organism evidence="2 3">
    <name type="scientific">Veillonella parvula</name>
    <name type="common">Staphylococcus parvulus</name>
    <dbReference type="NCBI Taxonomy" id="29466"/>
    <lineage>
        <taxon>Bacteria</taxon>
        <taxon>Bacillati</taxon>
        <taxon>Bacillota</taxon>
        <taxon>Negativicutes</taxon>
        <taxon>Veillonellales</taxon>
        <taxon>Veillonellaceae</taxon>
        <taxon>Veillonella</taxon>
    </lineage>
</organism>
<accession>A0A413EA57</accession>
<dbReference type="GO" id="GO:0004722">
    <property type="term" value="F:protein serine/threonine phosphatase activity"/>
    <property type="evidence" value="ECO:0007669"/>
    <property type="project" value="InterPro"/>
</dbReference>
<dbReference type="SMART" id="SM00332">
    <property type="entry name" value="PP2Cc"/>
    <property type="match status" value="1"/>
</dbReference>
<dbReference type="Proteomes" id="UP000778864">
    <property type="component" value="Unassembled WGS sequence"/>
</dbReference>
<evidence type="ECO:0000313" key="2">
    <source>
        <dbReference type="EMBL" id="MBS4892605.1"/>
    </source>
</evidence>
<reference evidence="2" key="1">
    <citation type="submission" date="2021-02" db="EMBL/GenBank/DDBJ databases">
        <title>Infant gut strain persistence is associated with maternal origin, phylogeny, and functional potential including surface adhesion and iron acquisition.</title>
        <authorList>
            <person name="Lou Y.C."/>
        </authorList>
    </citation>
    <scope>NUCLEOTIDE SEQUENCE</scope>
    <source>
        <strain evidence="2">L3_108_031G1_dasL3_108_031G1_concoct_20</strain>
    </source>
</reference>
<dbReference type="RefSeq" id="WP_039964940.1">
    <property type="nucleotide sequence ID" value="NZ_CABKOT010000010.1"/>
</dbReference>
<dbReference type="AlphaFoldDB" id="A0A413EA57"/>